<dbReference type="PANTHER" id="PTHR11012">
    <property type="entry name" value="PROTEIN KINASE-LIKE DOMAIN-CONTAINING"/>
    <property type="match status" value="1"/>
</dbReference>
<gene>
    <name evidence="3" type="primary">LOC113500211</name>
</gene>
<dbReference type="Gene3D" id="3.90.1200.10">
    <property type="match status" value="2"/>
</dbReference>
<dbReference type="OrthoDB" id="8250698at2759"/>
<proteinExistence type="predicted"/>
<name>A0A7E5W948_TRINI</name>
<keyword evidence="2" id="KW-1185">Reference proteome</keyword>
<dbReference type="InterPro" id="IPR015897">
    <property type="entry name" value="CHK_kinase-like"/>
</dbReference>
<dbReference type="InterPro" id="IPR011009">
    <property type="entry name" value="Kinase-like_dom_sf"/>
</dbReference>
<dbReference type="AlphaFoldDB" id="A0A7E5W948"/>
<sequence length="838" mass="96795">MAQYNFEGAIEGISEQQLEFINKVIIEQGLNDAKVQFETVGQAGDNYSSEVRRLTVEGENGTLNLIAKIAPTNEMARLATSSDIMFSNEHLMYTEVFPTFLELQKNADIPESERLRFPKCYGSNGNESSHEVIILEDLKTSDFVMLDRFESLSDECVRSMLRNFAIFHSLSHVLKQKNMEKYNHFKDSLVGMWSLMEKMDFMAANFEKMDQTTVSLLDNKEHKDIVRNKISTVLRMHSKQANLDKHSKHSVLRQGDSWTNNMMFKFEEGELKESIMIDYQLSNHGNPTYDLLYMIFNCTDHKARAQHFPDWIDYYHSELDKSLSQFGLKANFIYPRDQLDADLKRYGNSLFGFSLILSCMLTLKSDEASKMKESMKNSDNLESMDMAEMFSANSNETINLLKAKIVGLIDSYKMFGLMSHFAMAQYNFEGNIDDINERQLEFIGKVIEELGFKDSKATFEPVGKAGDNYTANVKRITIEHENGTQKLIAKFAPTLEILRSNFNTKMVFNNEHVMYTEVLPKLLQLQKDADIPESEQLRFAKCHGSLAEEPYEVIVLEDLGESDFVMLDRLESLTDESVRSILRNFGIYHSLSYVLKKKEPDTYDHFKNSLMEVWENVKDTDDIMNHFNQLENLALMVVTDPEHQNILRHKISSAISQANKFNKFDKNNKYSVIQQGDSWTNNILFRFEDGALKESVMIDYQLSRSGLPVYDLLYMILNCTDHETRSKHYYDWLDYYYSELEKSLSHFGLKSNFVYPRDQLDADLKRYGKLAFSLAVILSSAVVIKSEDVRKLQESLMNVGLREVSDSINASIFDEEGVKRFRNRIVGLIDSLQLFGLF</sequence>
<dbReference type="InParanoid" id="A0A7E5W948"/>
<dbReference type="SMART" id="SM00587">
    <property type="entry name" value="CHK"/>
    <property type="match status" value="2"/>
</dbReference>
<dbReference type="Proteomes" id="UP000322000">
    <property type="component" value="Chromosome 13"/>
</dbReference>
<reference evidence="3" key="1">
    <citation type="submission" date="2025-08" db="UniProtKB">
        <authorList>
            <consortium name="RefSeq"/>
        </authorList>
    </citation>
    <scope>IDENTIFICATION</scope>
</reference>
<dbReference type="PANTHER" id="PTHR11012:SF30">
    <property type="entry name" value="PROTEIN KINASE-LIKE DOMAIN-CONTAINING"/>
    <property type="match status" value="1"/>
</dbReference>
<dbReference type="KEGG" id="tnl:113500211"/>
<feature type="domain" description="CHK kinase-like" evidence="1">
    <location>
        <begin position="133"/>
        <end position="325"/>
    </location>
</feature>
<evidence type="ECO:0000313" key="2">
    <source>
        <dbReference type="Proteomes" id="UP000322000"/>
    </source>
</evidence>
<evidence type="ECO:0000259" key="1">
    <source>
        <dbReference type="SMART" id="SM00587"/>
    </source>
</evidence>
<protein>
    <submittedName>
        <fullName evidence="3">Uncharacterized protein LOC113500211</fullName>
    </submittedName>
</protein>
<feature type="domain" description="CHK kinase-like" evidence="1">
    <location>
        <begin position="554"/>
        <end position="746"/>
    </location>
</feature>
<accession>A0A7E5W948</accession>
<organism evidence="2 3">
    <name type="scientific">Trichoplusia ni</name>
    <name type="common">Cabbage looper</name>
    <dbReference type="NCBI Taxonomy" id="7111"/>
    <lineage>
        <taxon>Eukaryota</taxon>
        <taxon>Metazoa</taxon>
        <taxon>Ecdysozoa</taxon>
        <taxon>Arthropoda</taxon>
        <taxon>Hexapoda</taxon>
        <taxon>Insecta</taxon>
        <taxon>Pterygota</taxon>
        <taxon>Neoptera</taxon>
        <taxon>Endopterygota</taxon>
        <taxon>Lepidoptera</taxon>
        <taxon>Glossata</taxon>
        <taxon>Ditrysia</taxon>
        <taxon>Noctuoidea</taxon>
        <taxon>Noctuidae</taxon>
        <taxon>Plusiinae</taxon>
        <taxon>Trichoplusia</taxon>
    </lineage>
</organism>
<dbReference type="GeneID" id="113500211"/>
<dbReference type="SUPFAM" id="SSF56112">
    <property type="entry name" value="Protein kinase-like (PK-like)"/>
    <property type="match status" value="2"/>
</dbReference>
<dbReference type="InterPro" id="IPR004119">
    <property type="entry name" value="EcKL"/>
</dbReference>
<dbReference type="Pfam" id="PF02958">
    <property type="entry name" value="EcKL"/>
    <property type="match status" value="2"/>
</dbReference>
<evidence type="ECO:0000313" key="3">
    <source>
        <dbReference type="RefSeq" id="XP_026736721.1"/>
    </source>
</evidence>
<dbReference type="RefSeq" id="XP_026736721.1">
    <property type="nucleotide sequence ID" value="XM_026880920.1"/>
</dbReference>